<proteinExistence type="predicted"/>
<organism evidence="1">
    <name type="scientific">Xenopsylla cheopis</name>
    <name type="common">Oriental rat flea</name>
    <name type="synonym">Pulex cheopis</name>
    <dbReference type="NCBI Taxonomy" id="163159"/>
    <lineage>
        <taxon>Eukaryota</taxon>
        <taxon>Metazoa</taxon>
        <taxon>Ecdysozoa</taxon>
        <taxon>Arthropoda</taxon>
        <taxon>Hexapoda</taxon>
        <taxon>Insecta</taxon>
        <taxon>Pterygota</taxon>
        <taxon>Neoptera</taxon>
        <taxon>Endopterygota</taxon>
        <taxon>Siphonaptera</taxon>
        <taxon>Pulicidae</taxon>
        <taxon>Xenopsyllinae</taxon>
        <taxon>Xenopsylla</taxon>
    </lineage>
</organism>
<sequence length="83" mass="9753">MLKVVMYWNANGIKNKIIEFEYIAHYHILNIIMLQETHPHQDVSLHNYNIRLSNISLPSFCLLKFASMYKALQSSYLAILNII</sequence>
<name>A0A6M2DGC1_XENCH</name>
<dbReference type="SUPFAM" id="SSF56219">
    <property type="entry name" value="DNase I-like"/>
    <property type="match status" value="1"/>
</dbReference>
<protein>
    <submittedName>
        <fullName evidence="1">Putative secreted protein</fullName>
    </submittedName>
</protein>
<dbReference type="EMBL" id="GIIL01000974">
    <property type="protein sequence ID" value="NOV44700.1"/>
    <property type="molecule type" value="Transcribed_RNA"/>
</dbReference>
<dbReference type="InterPro" id="IPR036691">
    <property type="entry name" value="Endo/exonu/phosph_ase_sf"/>
</dbReference>
<reference evidence="1" key="1">
    <citation type="submission" date="2020-03" db="EMBL/GenBank/DDBJ databases">
        <title>Transcriptomic Profiling of the Digestive Tract of the Rat Flea, Xenopsylla cheopis, Following Blood Feeding and Infection with Yersinia pestis.</title>
        <authorList>
            <person name="Bland D.M."/>
            <person name="Martens C.A."/>
            <person name="Virtaneva K."/>
            <person name="Kanakabandi K."/>
            <person name="Long D."/>
            <person name="Rosenke R."/>
            <person name="Saturday G.A."/>
            <person name="Hoyt F.H."/>
            <person name="Bruno D.P."/>
            <person name="Ribeiro J.M.C."/>
            <person name="Hinnebusch J."/>
        </authorList>
    </citation>
    <scope>NUCLEOTIDE SEQUENCE</scope>
</reference>
<accession>A0A6M2DGC1</accession>
<dbReference type="AlphaFoldDB" id="A0A6M2DGC1"/>
<evidence type="ECO:0000313" key="1">
    <source>
        <dbReference type="EMBL" id="NOV44700.1"/>
    </source>
</evidence>